<accession>A0ACC3SAC1</accession>
<evidence type="ECO:0000313" key="2">
    <source>
        <dbReference type="Proteomes" id="UP001320706"/>
    </source>
</evidence>
<dbReference type="Proteomes" id="UP001320706">
    <property type="component" value="Unassembled WGS sequence"/>
</dbReference>
<comment type="caution">
    <text evidence="1">The sequence shown here is derived from an EMBL/GenBank/DDBJ whole genome shotgun (WGS) entry which is preliminary data.</text>
</comment>
<protein>
    <submittedName>
        <fullName evidence="1">Uncharacterized protein</fullName>
    </submittedName>
</protein>
<evidence type="ECO:0000313" key="1">
    <source>
        <dbReference type="EMBL" id="KAK8204600.1"/>
    </source>
</evidence>
<organism evidence="1 2">
    <name type="scientific">Zalaria obscura</name>
    <dbReference type="NCBI Taxonomy" id="2024903"/>
    <lineage>
        <taxon>Eukaryota</taxon>
        <taxon>Fungi</taxon>
        <taxon>Dikarya</taxon>
        <taxon>Ascomycota</taxon>
        <taxon>Pezizomycotina</taxon>
        <taxon>Dothideomycetes</taxon>
        <taxon>Dothideomycetidae</taxon>
        <taxon>Dothideales</taxon>
        <taxon>Zalariaceae</taxon>
        <taxon>Zalaria</taxon>
    </lineage>
</organism>
<keyword evidence="2" id="KW-1185">Reference proteome</keyword>
<sequence length="665" mass="75548">MEPGATTATEAVISNKAVVSELYTPIDTEWQTRLLLLEPGVLDEPLVAGLHVVHFIPVVGLWDEKANTRIQDYKALSYVWGKPLFTEPLQCDGVVLGITKSLATALRALRSLDKVEPIWADAVCINQLDDVEKSSHIGRIFNIFQNAAQVIAWMGAPGVETGHLLKYCQDHAHEANLQEMRLKVDTVGDWSWGRRTDRSPPTPAVFRAVSEMATHPWTNRVWIRQEVHAARHIVFRWSDSTAIKWEGLVHVFDQCMDLPGEGTLGGSPLSKFIDMKAGTRRDGGRFPEMPSDDGENIVSLLDSALTCEATNPRDRIYALLGMSSVERTTHQHLLERWKDSPMLLVDYQRSISKVFQDFTKYLMNSDANISCLRLTTFTARHRAMALPSWTVDWSGINQTNVDWKGYINASKRRLGPVRLGWQNPTETGTIQLRGYAISCVERIDLTQGQAFAWEIQKIPKDSNGSTELSPRDFEEVMNCLMAVEPETKAYVKALVQRMIDEPQYIWNNLATWQIQVRLQLQNIDWRLDAQSSESSDTKHVTARRLGDVAEPTFPFRSLKRRFNQDNQDSQIRGRVDWFEGRLEDLWIVPLTTATGDILAHVEGGQDPIVLRPQQSGAYLFVGFAEAPEESTTMYKESQIYARYGYQLRNPFERWISEPPQDFTIV</sequence>
<dbReference type="EMBL" id="JAMKPW020000026">
    <property type="protein sequence ID" value="KAK8204600.1"/>
    <property type="molecule type" value="Genomic_DNA"/>
</dbReference>
<reference evidence="1" key="1">
    <citation type="submission" date="2024-02" db="EMBL/GenBank/DDBJ databases">
        <title>Metagenome Assembled Genome of Zalaria obscura JY119.</title>
        <authorList>
            <person name="Vighnesh L."/>
            <person name="Jagadeeshwari U."/>
            <person name="Venkata Ramana C."/>
            <person name="Sasikala C."/>
        </authorList>
    </citation>
    <scope>NUCLEOTIDE SEQUENCE</scope>
    <source>
        <strain evidence="1">JY119</strain>
    </source>
</reference>
<name>A0ACC3SAC1_9PEZI</name>
<gene>
    <name evidence="1" type="ORF">M8818_005038</name>
</gene>
<proteinExistence type="predicted"/>